<proteinExistence type="inferred from homology"/>
<evidence type="ECO:0000259" key="6">
    <source>
        <dbReference type="SMART" id="SM01360"/>
    </source>
</evidence>
<dbReference type="Gene3D" id="2.60.40.690">
    <property type="entry name" value="Alpha-macroglobulin, receptor-binding domain"/>
    <property type="match status" value="1"/>
</dbReference>
<dbReference type="SMART" id="SM01419">
    <property type="entry name" value="Thiol-ester_cl"/>
    <property type="match status" value="1"/>
</dbReference>
<keyword evidence="8" id="KW-0675">Receptor</keyword>
<feature type="chain" id="PRO_5009289853" evidence="5">
    <location>
        <begin position="31"/>
        <end position="2058"/>
    </location>
</feature>
<feature type="signal peptide" evidence="5">
    <location>
        <begin position="1"/>
        <end position="30"/>
    </location>
</feature>
<dbReference type="GO" id="GO:0004866">
    <property type="term" value="F:endopeptidase inhibitor activity"/>
    <property type="evidence" value="ECO:0007669"/>
    <property type="project" value="InterPro"/>
</dbReference>
<dbReference type="GO" id="GO:0005615">
    <property type="term" value="C:extracellular space"/>
    <property type="evidence" value="ECO:0007669"/>
    <property type="project" value="InterPro"/>
</dbReference>
<feature type="domain" description="Alpha-macroglobulin receptor-binding" evidence="7">
    <location>
        <begin position="1966"/>
        <end position="2052"/>
    </location>
</feature>
<dbReference type="RefSeq" id="WP_103932890.1">
    <property type="nucleotide sequence ID" value="NZ_FNVA01000003.1"/>
</dbReference>
<evidence type="ECO:0000313" key="8">
    <source>
        <dbReference type="EMBL" id="SEG15155.1"/>
    </source>
</evidence>
<dbReference type="InterPro" id="IPR009048">
    <property type="entry name" value="A-macroglobulin_rcpt-bd"/>
</dbReference>
<reference evidence="8 9" key="1">
    <citation type="submission" date="2016-10" db="EMBL/GenBank/DDBJ databases">
        <authorList>
            <person name="de Groot N.N."/>
        </authorList>
    </citation>
    <scope>NUCLEOTIDE SEQUENCE [LARGE SCALE GENOMIC DNA]</scope>
    <source>
        <strain evidence="8 9">DSM 22489</strain>
    </source>
</reference>
<dbReference type="InterPro" id="IPR047565">
    <property type="entry name" value="Alpha-macroglob_thiol-ester_cl"/>
</dbReference>
<dbReference type="PANTHER" id="PTHR11412:SF136">
    <property type="entry name" value="CD109 ANTIGEN"/>
    <property type="match status" value="1"/>
</dbReference>
<dbReference type="SUPFAM" id="SSF48239">
    <property type="entry name" value="Terpenoid cyclases/Protein prenyltransferases"/>
    <property type="match status" value="1"/>
</dbReference>
<dbReference type="Pfam" id="PF07677">
    <property type="entry name" value="A2M_recep"/>
    <property type="match status" value="1"/>
</dbReference>
<dbReference type="Pfam" id="PF01835">
    <property type="entry name" value="MG2"/>
    <property type="match status" value="1"/>
</dbReference>
<dbReference type="InterPro" id="IPR019742">
    <property type="entry name" value="MacrogloblnA2_CS"/>
</dbReference>
<dbReference type="Proteomes" id="UP000236728">
    <property type="component" value="Unassembled WGS sequence"/>
</dbReference>
<dbReference type="Gene3D" id="2.60.40.1120">
    <property type="entry name" value="Carboxypeptidase-like, regulatory domain"/>
    <property type="match status" value="1"/>
</dbReference>
<dbReference type="Pfam" id="PF13620">
    <property type="entry name" value="CarboxypepD_reg"/>
    <property type="match status" value="1"/>
</dbReference>
<dbReference type="Pfam" id="PF07678">
    <property type="entry name" value="TED_complement"/>
    <property type="match status" value="1"/>
</dbReference>
<organism evidence="8 9">
    <name type="scientific">Bryocella elongata</name>
    <dbReference type="NCBI Taxonomy" id="863522"/>
    <lineage>
        <taxon>Bacteria</taxon>
        <taxon>Pseudomonadati</taxon>
        <taxon>Acidobacteriota</taxon>
        <taxon>Terriglobia</taxon>
        <taxon>Terriglobales</taxon>
        <taxon>Acidobacteriaceae</taxon>
        <taxon>Bryocella</taxon>
    </lineage>
</organism>
<name>A0A1H5XUE0_9BACT</name>
<dbReference type="InterPro" id="IPR008969">
    <property type="entry name" value="CarboxyPept-like_regulatory"/>
</dbReference>
<dbReference type="Gene3D" id="1.50.10.20">
    <property type="match status" value="1"/>
</dbReference>
<dbReference type="CDD" id="cd02891">
    <property type="entry name" value="A2M_like"/>
    <property type="match status" value="1"/>
</dbReference>
<evidence type="ECO:0000256" key="3">
    <source>
        <dbReference type="ARBA" id="ARBA00022966"/>
    </source>
</evidence>
<evidence type="ECO:0000313" key="9">
    <source>
        <dbReference type="Proteomes" id="UP000236728"/>
    </source>
</evidence>
<dbReference type="Gene3D" id="2.60.40.1930">
    <property type="match status" value="1"/>
</dbReference>
<gene>
    <name evidence="8" type="ORF">SAMN05421819_1971</name>
</gene>
<accession>A0A1H5XUE0</accession>
<evidence type="ECO:0000259" key="7">
    <source>
        <dbReference type="SMART" id="SM01361"/>
    </source>
</evidence>
<dbReference type="SUPFAM" id="SSF49464">
    <property type="entry name" value="Carboxypeptidase regulatory domain-like"/>
    <property type="match status" value="1"/>
</dbReference>
<keyword evidence="2 5" id="KW-0732">Signal</keyword>
<keyword evidence="3" id="KW-0882">Thioester bond</keyword>
<dbReference type="InterPro" id="IPR050473">
    <property type="entry name" value="A2M/Complement_sys"/>
</dbReference>
<evidence type="ECO:0000256" key="2">
    <source>
        <dbReference type="ARBA" id="ARBA00022729"/>
    </source>
</evidence>
<evidence type="ECO:0000256" key="5">
    <source>
        <dbReference type="SAM" id="SignalP"/>
    </source>
</evidence>
<dbReference type="InterPro" id="IPR002890">
    <property type="entry name" value="MG2"/>
</dbReference>
<comment type="similarity">
    <text evidence="1">Belongs to the protease inhibitor I39 (alpha-2-macroglobulin) family. Bacterial alpha-2-macroglobulin subfamily.</text>
</comment>
<dbReference type="InterPro" id="IPR036595">
    <property type="entry name" value="A-macroglobulin_rcpt-bd_sf"/>
</dbReference>
<dbReference type="Gene3D" id="2.20.130.20">
    <property type="match status" value="1"/>
</dbReference>
<feature type="domain" description="Alpha-2-macroglobulin" evidence="6">
    <location>
        <begin position="1348"/>
        <end position="1438"/>
    </location>
</feature>
<dbReference type="PANTHER" id="PTHR11412">
    <property type="entry name" value="MACROGLOBULIN / COMPLEMENT"/>
    <property type="match status" value="1"/>
</dbReference>
<keyword evidence="4" id="KW-1015">Disulfide bond</keyword>
<dbReference type="InterPro" id="IPR001599">
    <property type="entry name" value="Macroglobln_a2"/>
</dbReference>
<evidence type="ECO:0000256" key="1">
    <source>
        <dbReference type="ARBA" id="ARBA00010556"/>
    </source>
</evidence>
<dbReference type="SMART" id="SM01361">
    <property type="entry name" value="A2M_recep"/>
    <property type="match status" value="1"/>
</dbReference>
<evidence type="ECO:0000256" key="4">
    <source>
        <dbReference type="ARBA" id="ARBA00023157"/>
    </source>
</evidence>
<protein>
    <submittedName>
        <fullName evidence="8">A-macroglobulin receptor</fullName>
    </submittedName>
</protein>
<dbReference type="InterPro" id="IPR008930">
    <property type="entry name" value="Terpenoid_cyclase/PrenylTrfase"/>
</dbReference>
<dbReference type="SUPFAM" id="SSF49410">
    <property type="entry name" value="Alpha-macroglobulin receptor domain"/>
    <property type="match status" value="1"/>
</dbReference>
<dbReference type="PROSITE" id="PS00477">
    <property type="entry name" value="ALPHA_2_MACROGLOBULIN"/>
    <property type="match status" value="1"/>
</dbReference>
<keyword evidence="9" id="KW-1185">Reference proteome</keyword>
<dbReference type="EMBL" id="FNVA01000003">
    <property type="protein sequence ID" value="SEG15155.1"/>
    <property type="molecule type" value="Genomic_DNA"/>
</dbReference>
<dbReference type="PROSITE" id="PS51257">
    <property type="entry name" value="PROKAR_LIPOPROTEIN"/>
    <property type="match status" value="1"/>
</dbReference>
<sequence>MGLRLRRPFRELPACLSAVALGLGALACVAAQMDGGPLAVDERGMSLSAVPNGLALRLPVHGGLGGHAATIKAELLDTLGIVRSQASSTCELHGQATVCELAMPPAMPPNHLDSIDGGDLSLYRVRYSIAESEVREAGRASGIVSVGGIAPGLFELHAAAPKVVRAGATYIVRLRAIHPLTHLPRPGVALEVSLSASYVEDDRKDEGIGKSQALTDADGFASVPVTVPAGPDIASVDVDVEGSFGNFRLSTTQTLNVATAPHFSLTTDKPLYQPGQAVHTRMLLLDRNAHADAGKTVQVDVRDPDETLVYRATAVTSAYGIATVDWAVPPRLRLGEYTLMARETGDPGGSSSSNPMEARATVRVSRYDLPTFVVTPQPDRTFYLPGNNAEVEVRANYLFGKPVSRGHVRVVREDDRTWNFVEQKFDVKAGREITGDLGRDGVFRAHIPLGRDQKLAAREPGQVPGNDVRDVHFAAYVTDASTGRTEQRRFDLRLASQALNVYVGTPPQTAGLPQQQYVSVTTADGTPVECDVTAALLPATSDKEPWPKQAARALPLAHLHTDAHGLARLTMPTYEELLKLRPASLDGPDFSADEALRLVVSARNGQGMTGSVEQSLRTPGAVVRVMTPQTIYRPGQPIAITLESAQPSLALTVQVIRQTQRGALLLEARDVTLSHGHATLTLPSDARYGGIVLINAVAVGTEVAVPDENYGGEDARSSQVSRALLFPRDNQLHVGVAMSAETYKPGSEAMAALTVRGPQDADGDDNQSAPTVVGLVAVDRAVEERNRADNDFGGNEREATSFFFGQDADYSGAAGGFTLSSLQQLDSAKPVPEGAQLAAEILLSNERIVFDAASDVPPEDLAGVFRILIDGQLSPARLALNHAISSHAELNGTEPEVAAVLSAEGIDLHALRDPWGRPYTLIARPENSGQTNLVLISDGPDKKHSTADDFEVNLASWRWFEARLRQLQHAVFAYHQRTGEYVRTQHDLAEAMQAEGVAFESWLDPWGRPIQYRFAVEQTRFAVEVRTLGDPATKPLYAWERPPFVLGTAYTDYTADLKVALDRALNTYAASHAFPRDNASLQAALRGSQVKPADLRDPWKHPLYATFRSHIFYADKARTEMHAAAPGAEPEVRTTMTPVTAVSDIVELHSAGADGQRGTNDDFIAATASMVRSTQSAQQGAPQRMQHATVHVGPSGEVSGLITDPSGAAIPGATITATELKTRAEMEAQSDREGQYLLGPLPVGLYKVRFHMNGFDDLVYDQVAVKMKEIVTIDAKLLVGTESQMIEVTAAQATLETSSASVGVTVQALASLPATRDVKSLMRLIPGATAESAPPTATPRLREYFPETLLWRPEILTAADGTATVKFPVADNITSWQIAAAASALEGNTGSGTAEFTTFQPFFAAFDPPSVLTTGDRIALPVTLRNYLDHDVSVEGTIAPAAWFHLDGAASSTVHVASRGSISPVFRFTAVAPVSNALQEFTATMIGGADAGDRIARPVTVHPDGLDSAVSTAAIVNGATTLNVTLPPDTISGSTDAVLKVYPNLGAHLRDAMAAMVAYPDGCAEQIMSIAWPSLLLQKYSAKLPHSDTRTSVDERLQRQTKTYLEQAYQNLLGNQLPSGGFAYWTKGSPTDIALTAYAVEFLQQASEFIAVDPKVIGNAVTWLASQQEKSGLWLTLDAYRQKQPLDKRGNAMLTTSVAAMISGAPGGEPLIRKALTATQGFVNEFDEPYTLANYALGSLALGDTARSEPAIQRLREMALSENGGAYWSLETNTPFYGWGRAGRVESSAQVLRALVASGATANDDLVARGLLFLDHQQDRQSLWYSTQATARVLDVLAEIALQAPVTPAAGATDGTLAVTVDDQPAKSIPFPASNSDSGPIFIPLGTQLGAGTHRIALAMPSGGGSATAQVVANFYRPWSAIAGQSGIANHERLRLVVDYSSRHPQVGRAVVVKTHIERIGFRGYGMLLAEIGLPPGADVDRASLESAMTASGAQLNHYEVLPDRVMLYVSPRAGGVNLKFAFRLRFGIDALTGPSSVYDYYNPDARADVAPTRMQGW</sequence>
<dbReference type="OrthoDB" id="9767116at2"/>
<dbReference type="InterPro" id="IPR011626">
    <property type="entry name" value="Alpha-macroglobulin_TED"/>
</dbReference>
<dbReference type="Pfam" id="PF00207">
    <property type="entry name" value="A2M"/>
    <property type="match status" value="1"/>
</dbReference>
<dbReference type="SMART" id="SM01360">
    <property type="entry name" value="A2M"/>
    <property type="match status" value="1"/>
</dbReference>